<organism evidence="1 2">
    <name type="scientific">Halomonas eurihalina</name>
    <dbReference type="NCBI Taxonomy" id="42566"/>
    <lineage>
        <taxon>Bacteria</taxon>
        <taxon>Pseudomonadati</taxon>
        <taxon>Pseudomonadota</taxon>
        <taxon>Gammaproteobacteria</taxon>
        <taxon>Oceanospirillales</taxon>
        <taxon>Halomonadaceae</taxon>
        <taxon>Halomonas</taxon>
    </lineage>
</organism>
<dbReference type="AlphaFoldDB" id="A0A5D9DCC7"/>
<evidence type="ECO:0000313" key="1">
    <source>
        <dbReference type="EMBL" id="TZG41558.1"/>
    </source>
</evidence>
<dbReference type="OrthoDB" id="6184102at2"/>
<dbReference type="RefSeq" id="WP_149320749.1">
    <property type="nucleotide sequence ID" value="NZ_JARWAH010000001.1"/>
</dbReference>
<protein>
    <submittedName>
        <fullName evidence="1">Uncharacterized protein</fullName>
    </submittedName>
</protein>
<dbReference type="EMBL" id="VTPU01000001">
    <property type="protein sequence ID" value="TZG41558.1"/>
    <property type="molecule type" value="Genomic_DNA"/>
</dbReference>
<comment type="caution">
    <text evidence="1">The sequence shown here is derived from an EMBL/GenBank/DDBJ whole genome shotgun (WGS) entry which is preliminary data.</text>
</comment>
<gene>
    <name evidence="1" type="ORF">FZZ93_02540</name>
</gene>
<sequence>MTATRIRIRRHGDGYAASGGGKRATCSWSREEAARRVAFKLYGETFELRYDAEAVDALPDGVLCQFIVEPHE</sequence>
<dbReference type="Proteomes" id="UP000324260">
    <property type="component" value="Unassembled WGS sequence"/>
</dbReference>
<keyword evidence="2" id="KW-1185">Reference proteome</keyword>
<name>A0A5D9DCC7_HALER</name>
<accession>A0A5D9DCC7</accession>
<proteinExistence type="predicted"/>
<evidence type="ECO:0000313" key="2">
    <source>
        <dbReference type="Proteomes" id="UP000324260"/>
    </source>
</evidence>
<reference evidence="1 2" key="1">
    <citation type="submission" date="2019-08" db="EMBL/GenBank/DDBJ databases">
        <title>Draft Genome Sequence of Halomonas eurihalina Isolated from Preserved Hide-surface.</title>
        <authorList>
            <person name="Hussain S.A."/>
            <person name="Xu A."/>
            <person name="Sarker M."/>
            <person name="Sommers C."/>
        </authorList>
    </citation>
    <scope>NUCLEOTIDE SEQUENCE [LARGE SCALE GENOMIC DNA]</scope>
    <source>
        <strain evidence="1 2">MS1</strain>
    </source>
</reference>